<dbReference type="InterPro" id="IPR011701">
    <property type="entry name" value="MFS"/>
</dbReference>
<dbReference type="InterPro" id="IPR044770">
    <property type="entry name" value="MFS_spinster-like"/>
</dbReference>
<dbReference type="SUPFAM" id="SSF103473">
    <property type="entry name" value="MFS general substrate transporter"/>
    <property type="match status" value="1"/>
</dbReference>
<evidence type="ECO:0000259" key="7">
    <source>
        <dbReference type="PROSITE" id="PS50850"/>
    </source>
</evidence>
<evidence type="ECO:0000256" key="4">
    <source>
        <dbReference type="ARBA" id="ARBA00022989"/>
    </source>
</evidence>
<evidence type="ECO:0000256" key="2">
    <source>
        <dbReference type="ARBA" id="ARBA00022448"/>
    </source>
</evidence>
<feature type="transmembrane region" description="Helical" evidence="6">
    <location>
        <begin position="108"/>
        <end position="129"/>
    </location>
</feature>
<dbReference type="EMBL" id="CADIKG010000015">
    <property type="protein sequence ID" value="CAB3764761.1"/>
    <property type="molecule type" value="Genomic_DNA"/>
</dbReference>
<organism evidence="8 9">
    <name type="scientific">Burkholderia puraquae</name>
    <dbReference type="NCBI Taxonomy" id="1904757"/>
    <lineage>
        <taxon>Bacteria</taxon>
        <taxon>Pseudomonadati</taxon>
        <taxon>Pseudomonadota</taxon>
        <taxon>Betaproteobacteria</taxon>
        <taxon>Burkholderiales</taxon>
        <taxon>Burkholderiaceae</taxon>
        <taxon>Burkholderia</taxon>
        <taxon>Burkholderia cepacia complex</taxon>
    </lineage>
</organism>
<feature type="transmembrane region" description="Helical" evidence="6">
    <location>
        <begin position="313"/>
        <end position="332"/>
    </location>
</feature>
<accession>A0A6J5EH84</accession>
<feature type="domain" description="Major facilitator superfamily (MFS) profile" evidence="7">
    <location>
        <begin position="16"/>
        <end position="430"/>
    </location>
</feature>
<name>A0A6J5EH84_9BURK</name>
<dbReference type="Gene3D" id="1.20.1250.20">
    <property type="entry name" value="MFS general substrate transporter like domains"/>
    <property type="match status" value="2"/>
</dbReference>
<evidence type="ECO:0000256" key="5">
    <source>
        <dbReference type="ARBA" id="ARBA00023136"/>
    </source>
</evidence>
<feature type="transmembrane region" description="Helical" evidence="6">
    <location>
        <begin position="278"/>
        <end position="301"/>
    </location>
</feature>
<proteinExistence type="predicted"/>
<reference evidence="8 9" key="1">
    <citation type="submission" date="2020-04" db="EMBL/GenBank/DDBJ databases">
        <authorList>
            <person name="De Canck E."/>
        </authorList>
    </citation>
    <scope>NUCLEOTIDE SEQUENCE [LARGE SCALE GENOMIC DNA]</scope>
    <source>
        <strain evidence="8 9">LMG 29660</strain>
    </source>
</reference>
<sequence length="466" mass="50138">MRRKAMAFQHYYPWFLVFVLFCTSVVSYLDRNIISLFVGQIRHEIGLSDVQISLLQGVAFALFYSVMGLPFGRLVDRHTRRNLIAAGVLLWSVMTICCGLSTGFWQLFFSRMGVGIGEACLGPAAFSMIADSFMPAQRGRAIATYNMSNYVGVGASLLFGGAIISLLTRFSGFGLPGVSGMPTWRLAFIVSGLPGILMAFVVLALKEPVRREVKQATDGNRETLGLWSYLSSRKRAFASVYAVYTLTAMIGYIIVAWAPSFYIRHHHMQPVHVGLTMGAMTIVSGVAGCICGGYLTDVLASSRIHGGRFRLPLAWWPIALGSVIGMVCASSPTLSLLFLGLLTFGSALSFSGAAAVIQDIVPNQLRGQAAALNYIWTGIIGLSMGPTSVALVTQYVLKDNALLGGSLVIVIVPLSVIGFLTCWSGQTSYQNARDDLLAWLATGSRRPATLEPVLTGNGMDAGKTVA</sequence>
<dbReference type="GO" id="GO:0016020">
    <property type="term" value="C:membrane"/>
    <property type="evidence" value="ECO:0007669"/>
    <property type="project" value="UniProtKB-SubCell"/>
</dbReference>
<feature type="transmembrane region" description="Helical" evidence="6">
    <location>
        <begin position="184"/>
        <end position="205"/>
    </location>
</feature>
<evidence type="ECO:0000256" key="3">
    <source>
        <dbReference type="ARBA" id="ARBA00022692"/>
    </source>
</evidence>
<gene>
    <name evidence="8" type="primary">nanT_5</name>
    <name evidence="8" type="ORF">LMG29660_05076</name>
</gene>
<dbReference type="Pfam" id="PF07690">
    <property type="entry name" value="MFS_1"/>
    <property type="match status" value="1"/>
</dbReference>
<dbReference type="CDD" id="cd17328">
    <property type="entry name" value="MFS_spinster_like"/>
    <property type="match status" value="1"/>
</dbReference>
<feature type="transmembrane region" description="Helical" evidence="6">
    <location>
        <begin position="12"/>
        <end position="30"/>
    </location>
</feature>
<dbReference type="RefSeq" id="WP_244289273.1">
    <property type="nucleotide sequence ID" value="NZ_CADIKG010000015.1"/>
</dbReference>
<evidence type="ECO:0000256" key="1">
    <source>
        <dbReference type="ARBA" id="ARBA00004141"/>
    </source>
</evidence>
<comment type="subcellular location">
    <subcellularLocation>
        <location evidence="1">Membrane</location>
        <topology evidence="1">Multi-pass membrane protein</topology>
    </subcellularLocation>
</comment>
<dbReference type="PANTHER" id="PTHR23505:SF79">
    <property type="entry name" value="PROTEIN SPINSTER"/>
    <property type="match status" value="1"/>
</dbReference>
<dbReference type="GO" id="GO:0022857">
    <property type="term" value="F:transmembrane transporter activity"/>
    <property type="evidence" value="ECO:0007669"/>
    <property type="project" value="InterPro"/>
</dbReference>
<feature type="transmembrane region" description="Helical" evidence="6">
    <location>
        <begin position="373"/>
        <end position="397"/>
    </location>
</feature>
<keyword evidence="3 6" id="KW-0812">Transmembrane</keyword>
<dbReference type="Proteomes" id="UP000494135">
    <property type="component" value="Unassembled WGS sequence"/>
</dbReference>
<dbReference type="InterPro" id="IPR036259">
    <property type="entry name" value="MFS_trans_sf"/>
</dbReference>
<evidence type="ECO:0000313" key="8">
    <source>
        <dbReference type="EMBL" id="CAB3764761.1"/>
    </source>
</evidence>
<keyword evidence="4 6" id="KW-1133">Transmembrane helix</keyword>
<feature type="transmembrane region" description="Helical" evidence="6">
    <location>
        <begin position="50"/>
        <end position="71"/>
    </location>
</feature>
<feature type="transmembrane region" description="Helical" evidence="6">
    <location>
        <begin position="236"/>
        <end position="258"/>
    </location>
</feature>
<dbReference type="PROSITE" id="PS50850">
    <property type="entry name" value="MFS"/>
    <property type="match status" value="1"/>
</dbReference>
<feature type="transmembrane region" description="Helical" evidence="6">
    <location>
        <begin position="403"/>
        <end position="423"/>
    </location>
</feature>
<evidence type="ECO:0000256" key="6">
    <source>
        <dbReference type="SAM" id="Phobius"/>
    </source>
</evidence>
<dbReference type="PANTHER" id="PTHR23505">
    <property type="entry name" value="SPINSTER"/>
    <property type="match status" value="1"/>
</dbReference>
<dbReference type="InterPro" id="IPR020846">
    <property type="entry name" value="MFS_dom"/>
</dbReference>
<dbReference type="AlphaFoldDB" id="A0A6J5EH84"/>
<feature type="transmembrane region" description="Helical" evidence="6">
    <location>
        <begin position="150"/>
        <end position="172"/>
    </location>
</feature>
<feature type="transmembrane region" description="Helical" evidence="6">
    <location>
        <begin position="338"/>
        <end position="361"/>
    </location>
</feature>
<keyword evidence="2" id="KW-0813">Transport</keyword>
<keyword evidence="5 6" id="KW-0472">Membrane</keyword>
<evidence type="ECO:0000313" key="9">
    <source>
        <dbReference type="Proteomes" id="UP000494135"/>
    </source>
</evidence>
<feature type="transmembrane region" description="Helical" evidence="6">
    <location>
        <begin position="83"/>
        <end position="102"/>
    </location>
</feature>
<protein>
    <submittedName>
        <fullName evidence="8">Sialic acid transporter NanT</fullName>
    </submittedName>
</protein>